<evidence type="ECO:0000313" key="2">
    <source>
        <dbReference type="EMBL" id="CAG8609956.1"/>
    </source>
</evidence>
<protein>
    <submittedName>
        <fullName evidence="2">14246_t:CDS:1</fullName>
    </submittedName>
</protein>
<feature type="signal peptide" evidence="1">
    <location>
        <begin position="1"/>
        <end position="26"/>
    </location>
</feature>
<comment type="caution">
    <text evidence="2">The sequence shown here is derived from an EMBL/GenBank/DDBJ whole genome shotgun (WGS) entry which is preliminary data.</text>
</comment>
<keyword evidence="1" id="KW-0732">Signal</keyword>
<evidence type="ECO:0000313" key="3">
    <source>
        <dbReference type="Proteomes" id="UP000789375"/>
    </source>
</evidence>
<dbReference type="AlphaFoldDB" id="A0A9N9GL95"/>
<dbReference type="EMBL" id="CAJVPP010002738">
    <property type="protein sequence ID" value="CAG8609956.1"/>
    <property type="molecule type" value="Genomic_DNA"/>
</dbReference>
<evidence type="ECO:0000256" key="1">
    <source>
        <dbReference type="SAM" id="SignalP"/>
    </source>
</evidence>
<organism evidence="2 3">
    <name type="scientific">Funneliformis mosseae</name>
    <name type="common">Endomycorrhizal fungus</name>
    <name type="synonym">Glomus mosseae</name>
    <dbReference type="NCBI Taxonomy" id="27381"/>
    <lineage>
        <taxon>Eukaryota</taxon>
        <taxon>Fungi</taxon>
        <taxon>Fungi incertae sedis</taxon>
        <taxon>Mucoromycota</taxon>
        <taxon>Glomeromycotina</taxon>
        <taxon>Glomeromycetes</taxon>
        <taxon>Glomerales</taxon>
        <taxon>Glomeraceae</taxon>
        <taxon>Funneliformis</taxon>
    </lineage>
</organism>
<name>A0A9N9GL95_FUNMO</name>
<keyword evidence="3" id="KW-1185">Reference proteome</keyword>
<sequence>MKFYLTIFSAIVAVSVLLFTVTPINACEESCRQGISHAFGDNYSIEIKNLFKTFVEKLEENAYFGLDSVKSSTKSACNKAIEEGTDKFQTTFSNSLAQLIEGSIFDQSPQFKGQCQHPLRVTQPPAGVAWTMDDCNNQDYICGNPPAICHFMDQYVKPRNVKNVIESMTERLSGNGTFYKSLTKSVIDASKKSGVKGDELKTFTTAVKDNILKTFNIFSSYFASEFCKGTTCDHYDHDIKMKLLSYP</sequence>
<gene>
    <name evidence="2" type="ORF">FMOSSE_LOCUS9403</name>
</gene>
<reference evidence="2" key="1">
    <citation type="submission" date="2021-06" db="EMBL/GenBank/DDBJ databases">
        <authorList>
            <person name="Kallberg Y."/>
            <person name="Tangrot J."/>
            <person name="Rosling A."/>
        </authorList>
    </citation>
    <scope>NUCLEOTIDE SEQUENCE</scope>
    <source>
        <strain evidence="2">87-6 pot B 2015</strain>
    </source>
</reference>
<accession>A0A9N9GL95</accession>
<dbReference type="Proteomes" id="UP000789375">
    <property type="component" value="Unassembled WGS sequence"/>
</dbReference>
<proteinExistence type="predicted"/>
<feature type="chain" id="PRO_5040145264" evidence="1">
    <location>
        <begin position="27"/>
        <end position="247"/>
    </location>
</feature>